<feature type="compositionally biased region" description="Low complexity" evidence="1">
    <location>
        <begin position="241"/>
        <end position="254"/>
    </location>
</feature>
<feature type="compositionally biased region" description="Basic and acidic residues" evidence="1">
    <location>
        <begin position="186"/>
        <end position="207"/>
    </location>
</feature>
<evidence type="ECO:0000313" key="2">
    <source>
        <dbReference type="EMBL" id="PIB03251.1"/>
    </source>
</evidence>
<feature type="compositionally biased region" description="Polar residues" evidence="1">
    <location>
        <begin position="347"/>
        <end position="377"/>
    </location>
</feature>
<feature type="compositionally biased region" description="Polar residues" evidence="1">
    <location>
        <begin position="449"/>
        <end position="472"/>
    </location>
</feature>
<gene>
    <name evidence="2" type="ORF">CB0940_11655</name>
    <name evidence="3" type="ORF">RHO25_008649</name>
</gene>
<feature type="compositionally biased region" description="Low complexity" evidence="1">
    <location>
        <begin position="565"/>
        <end position="588"/>
    </location>
</feature>
<feature type="compositionally biased region" description="Low complexity" evidence="1">
    <location>
        <begin position="19"/>
        <end position="32"/>
    </location>
</feature>
<dbReference type="OrthoDB" id="3647284at2759"/>
<dbReference type="EMBL" id="LKMD01000099">
    <property type="protein sequence ID" value="PIB03251.1"/>
    <property type="molecule type" value="Genomic_DNA"/>
</dbReference>
<feature type="region of interest" description="Disordered" evidence="1">
    <location>
        <begin position="1"/>
        <end position="44"/>
    </location>
</feature>
<feature type="region of interest" description="Disordered" evidence="1">
    <location>
        <begin position="448"/>
        <end position="474"/>
    </location>
</feature>
<feature type="compositionally biased region" description="Polar residues" evidence="1">
    <location>
        <begin position="231"/>
        <end position="240"/>
    </location>
</feature>
<dbReference type="AlphaFoldDB" id="A0A2G5IEM5"/>
<organism evidence="2 4">
    <name type="scientific">Cercospora beticola</name>
    <name type="common">Sugarbeet leaf spot fungus</name>
    <dbReference type="NCBI Taxonomy" id="122368"/>
    <lineage>
        <taxon>Eukaryota</taxon>
        <taxon>Fungi</taxon>
        <taxon>Dikarya</taxon>
        <taxon>Ascomycota</taxon>
        <taxon>Pezizomycotina</taxon>
        <taxon>Dothideomycetes</taxon>
        <taxon>Dothideomycetidae</taxon>
        <taxon>Mycosphaerellales</taxon>
        <taxon>Mycosphaerellaceae</taxon>
        <taxon>Cercospora</taxon>
    </lineage>
</organism>
<evidence type="ECO:0000256" key="1">
    <source>
        <dbReference type="SAM" id="MobiDB-lite"/>
    </source>
</evidence>
<reference evidence="3 5" key="2">
    <citation type="submission" date="2023-09" db="EMBL/GenBank/DDBJ databases">
        <title>Complete-Gapless Cercospora beticola genome.</title>
        <authorList>
            <person name="Wyatt N.A."/>
            <person name="Spanner R.E."/>
            <person name="Bolton M.D."/>
        </authorList>
    </citation>
    <scope>NUCLEOTIDE SEQUENCE [LARGE SCALE GENOMIC DNA]</scope>
    <source>
        <strain evidence="3">Cb09-40</strain>
    </source>
</reference>
<dbReference type="Proteomes" id="UP000230605">
    <property type="component" value="Chromosome 10"/>
</dbReference>
<feature type="compositionally biased region" description="Polar residues" evidence="1">
    <location>
        <begin position="257"/>
        <end position="282"/>
    </location>
</feature>
<dbReference type="Proteomes" id="UP001302367">
    <property type="component" value="Chromosome 5"/>
</dbReference>
<feature type="region of interest" description="Disordered" evidence="1">
    <location>
        <begin position="186"/>
        <end position="300"/>
    </location>
</feature>
<dbReference type="EMBL" id="CP134188">
    <property type="protein sequence ID" value="WPB04005.1"/>
    <property type="molecule type" value="Genomic_DNA"/>
</dbReference>
<proteinExistence type="predicted"/>
<reference evidence="2 4" key="1">
    <citation type="submission" date="2015-10" db="EMBL/GenBank/DDBJ databases">
        <title>The cercosporin biosynthetic gene cluster was horizontally transferred to several fungal lineages and shown to be expanded in Cercospora beticola based on microsynteny with recipient genomes.</title>
        <authorList>
            <person name="De Jonge R."/>
            <person name="Ebert M.K."/>
            <person name="Suttle J.C."/>
            <person name="Jurick Ii W.M."/>
            <person name="Secor G.A."/>
            <person name="Thomma B.P."/>
            <person name="Van De Peer Y."/>
            <person name="Bolton M.D."/>
        </authorList>
    </citation>
    <scope>NUCLEOTIDE SEQUENCE [LARGE SCALE GENOMIC DNA]</scope>
    <source>
        <strain evidence="2 4">09-40</strain>
    </source>
</reference>
<evidence type="ECO:0000313" key="5">
    <source>
        <dbReference type="Proteomes" id="UP001302367"/>
    </source>
</evidence>
<accession>A0A2G5IEM5</accession>
<feature type="region of interest" description="Disordered" evidence="1">
    <location>
        <begin position="315"/>
        <end position="399"/>
    </location>
</feature>
<feature type="compositionally biased region" description="Low complexity" evidence="1">
    <location>
        <begin position="381"/>
        <end position="399"/>
    </location>
</feature>
<feature type="compositionally biased region" description="Low complexity" evidence="1">
    <location>
        <begin position="322"/>
        <end position="333"/>
    </location>
</feature>
<evidence type="ECO:0000313" key="4">
    <source>
        <dbReference type="Proteomes" id="UP000230605"/>
    </source>
</evidence>
<sequence length="646" mass="70318">MAPRKSERQATAPTRRSGRIASRASSRASSVADDNDSGLYLPIPSPASLSLAPSSLSPSRVIDAVDSVQSAGKSVISSNTRITRSQSKKGGVTLYNTGVTKNISKKKKKPAAVPVPSRRAVAPVSTTRRPPFNVDYAIGCILSEIQRNPGSRITYLDSLTMAEKDAVIQRFGEREVQIKEKLDDAERRADQMAAERDAAVEERDRVRMRLKTPMRDAMLQQSLRRRREESVTSIETPSHSQTPAAAPAQTPAAASDTPFTSKSLDFSTQDLITGTPVQSSADKPTHSPDPYATPKPRSSTSIVGSFFKAIASPFLSRRKSQESSTPPQQTPQEKLGELPASRKRSAPAQQEPDTYTQPQVQSQAQTPISSTPRQQELASERSATYTTPRASTTSSTQQTARAFLMPSSKNPQQETSLATITEHTETSEQSMAIDPTPVRAPRTIAAVRRQQTPSRYSHTPQRIWSQTPQPKDTNADRRLEKLRKFKELDAQLQALKQDEEVKQMTERPLKRVKVDTLVRIPHNRPGEASGTFRMPDIDSDDEMEVDADQETRSNIFDVSAEEEPVAATTPKATPAAPAPVAAAPTVTAAPPPPPASAAPPAPLFSFPDVGRLEGGATNDVTNAYLGAKFAYGLEHWKATGELLDLF</sequence>
<keyword evidence="5" id="KW-1185">Reference proteome</keyword>
<feature type="region of interest" description="Disordered" evidence="1">
    <location>
        <begin position="560"/>
        <end position="601"/>
    </location>
</feature>
<evidence type="ECO:0000313" key="3">
    <source>
        <dbReference type="EMBL" id="WPB04005.1"/>
    </source>
</evidence>
<name>A0A2G5IEM5_CERBT</name>
<feature type="compositionally biased region" description="Pro residues" evidence="1">
    <location>
        <begin position="589"/>
        <end position="601"/>
    </location>
</feature>
<protein>
    <submittedName>
        <fullName evidence="2">Uncharacterized protein</fullName>
    </submittedName>
</protein>